<evidence type="ECO:0000259" key="3">
    <source>
        <dbReference type="Pfam" id="PF00501"/>
    </source>
</evidence>
<proteinExistence type="inferred from homology"/>
<feature type="domain" description="AMP-binding enzyme C-terminal" evidence="4">
    <location>
        <begin position="433"/>
        <end position="511"/>
    </location>
</feature>
<evidence type="ECO:0000259" key="4">
    <source>
        <dbReference type="Pfam" id="PF13193"/>
    </source>
</evidence>
<reference evidence="5 6" key="1">
    <citation type="journal article" date="2013" name="Int. J. Syst. Evol. Microbiol.">
        <title>Ilumatobacter nonamiense sp. nov. and Ilumatobacter coccineum sp. nov., isolated from seashore sand.</title>
        <authorList>
            <person name="Matsumoto A."/>
            <person name="Kasai H."/>
            <person name="Matsuo Y."/>
            <person name="Shizuri Y."/>
            <person name="Ichikawa N."/>
            <person name="Fujita N."/>
            <person name="Omura S."/>
            <person name="Takahashi Y."/>
        </authorList>
    </citation>
    <scope>NUCLEOTIDE SEQUENCE [LARGE SCALE GENOMIC DNA]</scope>
    <source>
        <strain evidence="6">NBRC 103263 / KCTC 29153 / YM16-304</strain>
    </source>
</reference>
<dbReference type="Pfam" id="PF13193">
    <property type="entry name" value="AMP-binding_C"/>
    <property type="match status" value="1"/>
</dbReference>
<keyword evidence="2 5" id="KW-0436">Ligase</keyword>
<dbReference type="PANTHER" id="PTHR43767:SF1">
    <property type="entry name" value="NONRIBOSOMAL PEPTIDE SYNTHASE PES1 (EUROFUNG)-RELATED"/>
    <property type="match status" value="1"/>
</dbReference>
<dbReference type="OrthoDB" id="9803968at2"/>
<dbReference type="EMBL" id="AP012057">
    <property type="protein sequence ID" value="BAN01884.1"/>
    <property type="molecule type" value="Genomic_DNA"/>
</dbReference>
<comment type="similarity">
    <text evidence="1">Belongs to the ATP-dependent AMP-binding enzyme family.</text>
</comment>
<evidence type="ECO:0000256" key="1">
    <source>
        <dbReference type="ARBA" id="ARBA00006432"/>
    </source>
</evidence>
<keyword evidence="6" id="KW-1185">Reference proteome</keyword>
<sequence>MSTTSAPSITNVAGIVRVHGVERPDHIALIEGDRQLSWSALLERSAQMAQALADAGVGAEDRVAFLDKNGIEHFEVFFGAAMLNAVCVDVNWRLAAPEVRFIVDDADAKVLVVGPDFVPMLDEIAAELPKVAKFVVIGGEHAVAESYDAWVDRYPADDPGVVADDGDIAFQLYSSGTTGRPKGVMLSNHNFFSLLPMVKEIWELDGDSINLAAMPLFHIGGGGWATAGMYQGCTTVIFRELDPVALIEMIERHRITHAFLVPAVLQFMLMVPGVEDADYSSLQVFVYGASPISEDVLAKCVEMFKPCKFWQAYGLTETTGAVVNLPPDDHDPSGPNRHRLRSCGVAGPGVELRIVGDDGEALAPNEVGEIWIRSQQNMVGYWRMPDETAKALTDDGWFKSGDAGYLDADGYLYIHDRVKDMIVSGGENVYPAEVENVLMKHDAVADVAVIGVPHEKWGETAKAMVVVADGASADDETAADIIAFAKTQLATFKCPTSVDWLDALPRNPTGKILKKDLREPFWEGKSRRVG</sequence>
<dbReference type="InterPro" id="IPR042099">
    <property type="entry name" value="ANL_N_sf"/>
</dbReference>
<dbReference type="SUPFAM" id="SSF56801">
    <property type="entry name" value="Acetyl-CoA synthetase-like"/>
    <property type="match status" value="1"/>
</dbReference>
<evidence type="ECO:0000313" key="6">
    <source>
        <dbReference type="Proteomes" id="UP000011863"/>
    </source>
</evidence>
<dbReference type="Gene3D" id="3.40.50.12780">
    <property type="entry name" value="N-terminal domain of ligase-like"/>
    <property type="match status" value="1"/>
</dbReference>
<dbReference type="FunFam" id="3.30.300.30:FF:000008">
    <property type="entry name" value="2,3-dihydroxybenzoate-AMP ligase"/>
    <property type="match status" value="1"/>
</dbReference>
<evidence type="ECO:0000256" key="2">
    <source>
        <dbReference type="ARBA" id="ARBA00022598"/>
    </source>
</evidence>
<protein>
    <submittedName>
        <fullName evidence="5">Putative fatty-acid--CoA ligase</fullName>
        <ecNumber evidence="5">6.2.1.-</ecNumber>
    </submittedName>
</protein>
<dbReference type="InterPro" id="IPR000873">
    <property type="entry name" value="AMP-dep_synth/lig_dom"/>
</dbReference>
<organism evidence="5 6">
    <name type="scientific">Ilumatobacter coccineus (strain NBRC 103263 / KCTC 29153 / YM16-304)</name>
    <dbReference type="NCBI Taxonomy" id="1313172"/>
    <lineage>
        <taxon>Bacteria</taxon>
        <taxon>Bacillati</taxon>
        <taxon>Actinomycetota</taxon>
        <taxon>Acidimicrobiia</taxon>
        <taxon>Acidimicrobiales</taxon>
        <taxon>Ilumatobacteraceae</taxon>
        <taxon>Ilumatobacter</taxon>
    </lineage>
</organism>
<dbReference type="Gene3D" id="3.30.300.30">
    <property type="match status" value="1"/>
</dbReference>
<dbReference type="EC" id="6.2.1.-" evidence="5"/>
<dbReference type="KEGG" id="aym:YM304_15700"/>
<dbReference type="GO" id="GO:0016878">
    <property type="term" value="F:acid-thiol ligase activity"/>
    <property type="evidence" value="ECO:0007669"/>
    <property type="project" value="UniProtKB-ARBA"/>
</dbReference>
<gene>
    <name evidence="5" type="ORF">YM304_15700</name>
</gene>
<accession>A0A6C7E0Y2</accession>
<dbReference type="AlphaFoldDB" id="A0A6C7E0Y2"/>
<name>A0A6C7E0Y2_ILUCY</name>
<dbReference type="Pfam" id="PF00501">
    <property type="entry name" value="AMP-binding"/>
    <property type="match status" value="1"/>
</dbReference>
<evidence type="ECO:0000313" key="5">
    <source>
        <dbReference type="EMBL" id="BAN01884.1"/>
    </source>
</evidence>
<dbReference type="InterPro" id="IPR025110">
    <property type="entry name" value="AMP-bd_C"/>
</dbReference>
<dbReference type="Proteomes" id="UP000011863">
    <property type="component" value="Chromosome"/>
</dbReference>
<dbReference type="NCBIfam" id="NF004837">
    <property type="entry name" value="PRK06187.1"/>
    <property type="match status" value="1"/>
</dbReference>
<dbReference type="InterPro" id="IPR045851">
    <property type="entry name" value="AMP-bd_C_sf"/>
</dbReference>
<dbReference type="PANTHER" id="PTHR43767">
    <property type="entry name" value="LONG-CHAIN-FATTY-ACID--COA LIGASE"/>
    <property type="match status" value="1"/>
</dbReference>
<feature type="domain" description="AMP-dependent synthetase/ligase" evidence="3">
    <location>
        <begin position="22"/>
        <end position="382"/>
    </location>
</feature>
<dbReference type="InterPro" id="IPR050237">
    <property type="entry name" value="ATP-dep_AMP-bd_enzyme"/>
</dbReference>
<dbReference type="RefSeq" id="WP_015441131.1">
    <property type="nucleotide sequence ID" value="NC_020520.1"/>
</dbReference>